<evidence type="ECO:0000313" key="5">
    <source>
        <dbReference type="EMBL" id="WYY07131.1"/>
    </source>
</evidence>
<keyword evidence="6" id="KW-1185">Reference proteome</keyword>
<evidence type="ECO:0000256" key="1">
    <source>
        <dbReference type="ARBA" id="ARBA00005104"/>
    </source>
</evidence>
<keyword evidence="3" id="KW-0560">Oxidoreductase</keyword>
<dbReference type="Gene3D" id="3.40.430.10">
    <property type="entry name" value="Dihydrofolate Reductase, subunit A"/>
    <property type="match status" value="1"/>
</dbReference>
<dbReference type="Pfam" id="PF01872">
    <property type="entry name" value="RibD_C"/>
    <property type="match status" value="1"/>
</dbReference>
<sequence>MQKATDVTAERLAQAYSFGPADRPVFRANMVSSIDGAATVDAKSGGLGGDGDHRIFHLQRSLADAIVVGAQTAVDEGYHPPSTPAEYAAARAARGQRPVPLLVLVTRSLSISPDSAATATTLADPNVLVATCRSAPEAARRRVLDAGATLIDCGDEDIDPHRLVDGLAARGVQHVLCEGGPRFLAAVTAADLLDELALTVSPQMTGGDAPRIAHGARPPGLRSMRLRHVIGDDDGFLFQLWERAVPRTSPDTR</sequence>
<dbReference type="InterPro" id="IPR024072">
    <property type="entry name" value="DHFR-like_dom_sf"/>
</dbReference>
<evidence type="ECO:0000259" key="4">
    <source>
        <dbReference type="Pfam" id="PF01872"/>
    </source>
</evidence>
<comment type="pathway">
    <text evidence="1">Cofactor biosynthesis; riboflavin biosynthesis.</text>
</comment>
<dbReference type="PANTHER" id="PTHR38011:SF7">
    <property type="entry name" value="2,5-DIAMINO-6-RIBOSYLAMINO-4(3H)-PYRIMIDINONE 5'-PHOSPHATE REDUCTASE"/>
    <property type="match status" value="1"/>
</dbReference>
<evidence type="ECO:0000313" key="6">
    <source>
        <dbReference type="Proteomes" id="UP001479933"/>
    </source>
</evidence>
<evidence type="ECO:0000256" key="3">
    <source>
        <dbReference type="ARBA" id="ARBA00023002"/>
    </source>
</evidence>
<dbReference type="EMBL" id="CP136137">
    <property type="protein sequence ID" value="WYY07131.1"/>
    <property type="molecule type" value="Genomic_DNA"/>
</dbReference>
<dbReference type="PANTHER" id="PTHR38011">
    <property type="entry name" value="DIHYDROFOLATE REDUCTASE FAMILY PROTEIN (AFU_ORTHOLOGUE AFUA_8G06820)"/>
    <property type="match status" value="1"/>
</dbReference>
<organism evidence="5 6">
    <name type="scientific">Gordonia hydrophobica</name>
    <dbReference type="NCBI Taxonomy" id="40516"/>
    <lineage>
        <taxon>Bacteria</taxon>
        <taxon>Bacillati</taxon>
        <taxon>Actinomycetota</taxon>
        <taxon>Actinomycetes</taxon>
        <taxon>Mycobacteriales</taxon>
        <taxon>Gordoniaceae</taxon>
        <taxon>Gordonia</taxon>
    </lineage>
</organism>
<dbReference type="Proteomes" id="UP001479933">
    <property type="component" value="Chromosome"/>
</dbReference>
<feature type="domain" description="Bacterial bifunctional deaminase-reductase C-terminal" evidence="4">
    <location>
        <begin position="27"/>
        <end position="229"/>
    </location>
</feature>
<gene>
    <name evidence="5" type="ORF">RVF87_19310</name>
</gene>
<dbReference type="InterPro" id="IPR050765">
    <property type="entry name" value="Riboflavin_Biosynth_HTPR"/>
</dbReference>
<proteinExistence type="predicted"/>
<dbReference type="InterPro" id="IPR002734">
    <property type="entry name" value="RibDG_C"/>
</dbReference>
<protein>
    <submittedName>
        <fullName evidence="5">Dihydrofolate reductase family protein</fullName>
    </submittedName>
</protein>
<keyword evidence="2" id="KW-0521">NADP</keyword>
<name>A0ABZ2U0D5_9ACTN</name>
<dbReference type="SUPFAM" id="SSF53597">
    <property type="entry name" value="Dihydrofolate reductase-like"/>
    <property type="match status" value="1"/>
</dbReference>
<dbReference type="RefSeq" id="WP_239588809.1">
    <property type="nucleotide sequence ID" value="NZ_CP136137.1"/>
</dbReference>
<evidence type="ECO:0000256" key="2">
    <source>
        <dbReference type="ARBA" id="ARBA00022857"/>
    </source>
</evidence>
<reference evidence="5 6" key="1">
    <citation type="journal article" date="2023" name="Virus Evol.">
        <title>Computational host range prediction-The good, the bad, and the ugly.</title>
        <authorList>
            <person name="Howell A.A."/>
            <person name="Versoza C.J."/>
            <person name="Pfeifer S.P."/>
        </authorList>
    </citation>
    <scope>NUCLEOTIDE SEQUENCE [LARGE SCALE GENOMIC DNA]</scope>
    <source>
        <strain evidence="5 6">1610/1b</strain>
    </source>
</reference>
<accession>A0ABZ2U0D5</accession>